<evidence type="ECO:0000256" key="2">
    <source>
        <dbReference type="PIRNR" id="PIRNR005897"/>
    </source>
</evidence>
<comment type="induction">
    <text evidence="2">By nitrogen starvation.</text>
</comment>
<comment type="subcellular location">
    <subcellularLocation>
        <location evidence="2">Cell septum</location>
    </subcellularLocation>
</comment>
<dbReference type="Gene3D" id="3.40.50.2300">
    <property type="match status" value="1"/>
</dbReference>
<dbReference type="InterPro" id="IPR050595">
    <property type="entry name" value="Bact_response_regulator"/>
</dbReference>
<protein>
    <recommendedName>
        <fullName evidence="2">Protein PatA</fullName>
    </recommendedName>
</protein>
<keyword evidence="2" id="KW-0364">Heterocyst</keyword>
<evidence type="ECO:0000256" key="1">
    <source>
        <dbReference type="ARBA" id="ARBA00022553"/>
    </source>
</evidence>
<dbReference type="PROSITE" id="PS50110">
    <property type="entry name" value="RESPONSE_REGULATORY"/>
    <property type="match status" value="1"/>
</dbReference>
<organism evidence="5 6">
    <name type="scientific">Phormidium yuhuli AB48</name>
    <dbReference type="NCBI Taxonomy" id="2940671"/>
    <lineage>
        <taxon>Bacteria</taxon>
        <taxon>Bacillati</taxon>
        <taxon>Cyanobacteriota</taxon>
        <taxon>Cyanophyceae</taxon>
        <taxon>Oscillatoriophycideae</taxon>
        <taxon>Oscillatoriales</taxon>
        <taxon>Oscillatoriaceae</taxon>
        <taxon>Phormidium</taxon>
        <taxon>Phormidium yuhuli</taxon>
    </lineage>
</organism>
<evidence type="ECO:0000256" key="3">
    <source>
        <dbReference type="PROSITE-ProRule" id="PRU00169"/>
    </source>
</evidence>
<accession>A0ABY5AMW5</accession>
<comment type="function">
    <text evidence="2">Controls heterocyst pattern formation.</text>
</comment>
<dbReference type="PANTHER" id="PTHR44591">
    <property type="entry name" value="STRESS RESPONSE REGULATOR PROTEIN 1"/>
    <property type="match status" value="1"/>
</dbReference>
<dbReference type="PIRSF" id="PIRSF005897">
    <property type="entry name" value="RR_PatA"/>
    <property type="match status" value="1"/>
</dbReference>
<feature type="domain" description="Response regulatory" evidence="4">
    <location>
        <begin position="271"/>
        <end position="387"/>
    </location>
</feature>
<dbReference type="EMBL" id="CP098611">
    <property type="protein sequence ID" value="USR90552.1"/>
    <property type="molecule type" value="Genomic_DNA"/>
</dbReference>
<keyword evidence="1 3" id="KW-0597">Phosphoprotein</keyword>
<dbReference type="InterPro" id="IPR001789">
    <property type="entry name" value="Sig_transdc_resp-reg_receiver"/>
</dbReference>
<dbReference type="SUPFAM" id="SSF52172">
    <property type="entry name" value="CheY-like"/>
    <property type="match status" value="1"/>
</dbReference>
<name>A0ABY5AMW5_9CYAN</name>
<evidence type="ECO:0000259" key="4">
    <source>
        <dbReference type="PROSITE" id="PS50110"/>
    </source>
</evidence>
<reference evidence="5" key="1">
    <citation type="submission" date="2022-06" db="EMBL/GenBank/DDBJ databases">
        <title>Genome sequence of Phormidium yuhuli AB48 isolated from an industrial photobioreactor environment.</title>
        <authorList>
            <person name="Qiu Y."/>
            <person name="Noonan A.J.C."/>
            <person name="Dofher K."/>
            <person name="Koch M."/>
            <person name="Kieft B."/>
            <person name="Lin X."/>
            <person name="Ziels R.M."/>
            <person name="Hallam S.J."/>
        </authorList>
    </citation>
    <scope>NUCLEOTIDE SEQUENCE</scope>
    <source>
        <strain evidence="5">AB48</strain>
    </source>
</reference>
<gene>
    <name evidence="5" type="ORF">NEA10_17215</name>
</gene>
<evidence type="ECO:0000313" key="6">
    <source>
        <dbReference type="Proteomes" id="UP001056708"/>
    </source>
</evidence>
<keyword evidence="2" id="KW-0902">Two-component regulatory system</keyword>
<dbReference type="PANTHER" id="PTHR44591:SF23">
    <property type="entry name" value="CHEY SUBFAMILY"/>
    <property type="match status" value="1"/>
</dbReference>
<dbReference type="RefSeq" id="WP_252662580.1">
    <property type="nucleotide sequence ID" value="NZ_CP098611.1"/>
</dbReference>
<dbReference type="InterPro" id="IPR024186">
    <property type="entry name" value="Sig_transdc_resp-reg_PatA"/>
</dbReference>
<evidence type="ECO:0000313" key="5">
    <source>
        <dbReference type="EMBL" id="USR90552.1"/>
    </source>
</evidence>
<keyword evidence="6" id="KW-1185">Reference proteome</keyword>
<dbReference type="Proteomes" id="UP001056708">
    <property type="component" value="Chromosome"/>
</dbReference>
<proteinExistence type="evidence at transcript level"/>
<dbReference type="SMART" id="SM00448">
    <property type="entry name" value="REC"/>
    <property type="match status" value="1"/>
</dbReference>
<dbReference type="Pfam" id="PF00072">
    <property type="entry name" value="Response_reg"/>
    <property type="match status" value="1"/>
</dbReference>
<sequence length="400" mass="44895">MSDLDAISAILYCVQDQFSGQLTIYSASVPNEDWRLHYYMGRVIWASGGVHPLRRWRRAIARTCPGLDLSGLKFPNPNNDPFWEYDILCNFQDQQQLNRQQFQKVVVDCIVEVLFDVLQKSQGEVLVGKLCEGTRRQKPRVVLKGEALLNYAEKQWQQWCEADFAAHSPNLAPVIANNSLLKSSLSDKVYRRLSLLVNSHNTLRDLSVIIKKDLIELTESLMPRIQKGALELVRVPDLNGTLTPTQHSRGSVTTELKKTDLAQKPTPEAPLIACIDDSLQNCELLERVLQDGGYSSFFILDPLQAIPELIARKPALIFLDLIMPVVNGYEVCAQIHRVEQLKDTPVVFLTSQDGLIDRVRAKLVKASGFLSKPVDPDTVLETVERLVTTAKSSGDTSSSR</sequence>
<dbReference type="InterPro" id="IPR011006">
    <property type="entry name" value="CheY-like_superfamily"/>
</dbReference>
<feature type="modified residue" description="4-aspartylphosphate" evidence="3">
    <location>
        <position position="320"/>
    </location>
</feature>